<dbReference type="InterPro" id="IPR010131">
    <property type="entry name" value="MdtP/NodT-like"/>
</dbReference>
<comment type="subcellular location">
    <subcellularLocation>
        <location evidence="2">Cell membrane</location>
        <topology evidence="2">Lipid-anchor</topology>
    </subcellularLocation>
</comment>
<dbReference type="PANTHER" id="PTHR30203">
    <property type="entry name" value="OUTER MEMBRANE CATION EFFLUX PROTEIN"/>
    <property type="match status" value="1"/>
</dbReference>
<organism evidence="5 6">
    <name type="scientific">Sphingobium yanoikuyae</name>
    <name type="common">Sphingomonas yanoikuyae</name>
    <dbReference type="NCBI Taxonomy" id="13690"/>
    <lineage>
        <taxon>Bacteria</taxon>
        <taxon>Pseudomonadati</taxon>
        <taxon>Pseudomonadota</taxon>
        <taxon>Alphaproteobacteria</taxon>
        <taxon>Sphingomonadales</taxon>
        <taxon>Sphingomonadaceae</taxon>
        <taxon>Sphingobium</taxon>
    </lineage>
</organism>
<dbReference type="Proteomes" id="UP000287401">
    <property type="component" value="Unassembled WGS sequence"/>
</dbReference>
<name>A0A430BH23_SPHYA</name>
<proteinExistence type="inferred from homology"/>
<dbReference type="PANTHER" id="PTHR30203:SF25">
    <property type="entry name" value="OUTER MEMBRANE PROTEIN-RELATED"/>
    <property type="match status" value="1"/>
</dbReference>
<dbReference type="GO" id="GO:0015562">
    <property type="term" value="F:efflux transmembrane transporter activity"/>
    <property type="evidence" value="ECO:0007669"/>
    <property type="project" value="InterPro"/>
</dbReference>
<keyword evidence="2" id="KW-0564">Palmitate</keyword>
<dbReference type="SUPFAM" id="SSF56954">
    <property type="entry name" value="Outer membrane efflux proteins (OEP)"/>
    <property type="match status" value="1"/>
</dbReference>
<dbReference type="InterPro" id="IPR003423">
    <property type="entry name" value="OMP_efflux"/>
</dbReference>
<keyword evidence="2" id="KW-1134">Transmembrane beta strand</keyword>
<feature type="coiled-coil region" evidence="3">
    <location>
        <begin position="239"/>
        <end position="286"/>
    </location>
</feature>
<dbReference type="GO" id="GO:0005886">
    <property type="term" value="C:plasma membrane"/>
    <property type="evidence" value="ECO:0007669"/>
    <property type="project" value="UniProtKB-SubCell"/>
</dbReference>
<dbReference type="AlphaFoldDB" id="A0A430BH23"/>
<keyword evidence="2" id="KW-0472">Membrane</keyword>
<keyword evidence="3" id="KW-0175">Coiled coil</keyword>
<keyword evidence="2" id="KW-0812">Transmembrane</keyword>
<dbReference type="EMBL" id="QRAL01000043">
    <property type="protein sequence ID" value="RSU49328.1"/>
    <property type="molecule type" value="Genomic_DNA"/>
</dbReference>
<protein>
    <submittedName>
        <fullName evidence="5">TolC family protein</fullName>
    </submittedName>
</protein>
<dbReference type="Gene3D" id="2.20.200.10">
    <property type="entry name" value="Outer membrane efflux proteins (OEP)"/>
    <property type="match status" value="1"/>
</dbReference>
<comment type="similarity">
    <text evidence="1 2">Belongs to the outer membrane factor (OMF) (TC 1.B.17) family.</text>
</comment>
<keyword evidence="2" id="KW-0449">Lipoprotein</keyword>
<dbReference type="NCBIfam" id="TIGR01845">
    <property type="entry name" value="outer_NodT"/>
    <property type="match status" value="1"/>
</dbReference>
<dbReference type="Pfam" id="PF02321">
    <property type="entry name" value="OEP"/>
    <property type="match status" value="2"/>
</dbReference>
<sequence>MGELDRPAPPLHRRREGGVPERKRLRRAVPQPLADRADRGPDAHHRLCHLSERNRVRKLVLAGLLLGVLAGCTVGPDYRAPVGAVPPAFREASSATIAQPVDRWWERYGDPALVALVDRAIAANGDVAIAEARIAQARARADEARGGRLPQLNGQGSSTVRRLSENGEQLANIPTDLVQPDLDYTVYRAGFDASWELDLFGRNRRQVEAAEARLGSVAEARNDTLVRVAGDVARAYADYRAAQRRIVIANETLAAARQTADLTDRLARAGEEAQSEVQRVESLAEESAAALPPLVADAKAALYRLDVLLGAQPGGAEALIAASPTSALRAPDVPVGLPSDLLRRRPDIRRAERELAAATADTGVAVADLYPRFSLTSTLGLEALSIGDLFDSASRYGSLVPGFSLPIFDGGRRRAVVRRQQALVDENLASYNQTVVRALSDVETALLRYRQDRERAERLLSARTRLTRTLELARLRYRAGEASLTDVLDVQRQVSALDDRLAQAEAVVIIDAVSLDKALGGGWQVATVAQADAGAATRVQR</sequence>
<feature type="region of interest" description="Disordered" evidence="4">
    <location>
        <begin position="1"/>
        <end position="42"/>
    </location>
</feature>
<gene>
    <name evidence="5" type="ORF">DAH51_23330</name>
</gene>
<evidence type="ECO:0000313" key="6">
    <source>
        <dbReference type="Proteomes" id="UP000287401"/>
    </source>
</evidence>
<reference evidence="5 6" key="1">
    <citation type="submission" date="2018-07" db="EMBL/GenBank/DDBJ databases">
        <title>Genomic and Epidemiologic Investigation of an Indolent Hospital Outbreak.</title>
        <authorList>
            <person name="Johnson R.C."/>
            <person name="Deming C."/>
            <person name="Conlan S."/>
            <person name="Zellmer C.J."/>
            <person name="Michelin A.V."/>
            <person name="Lee-Lin S."/>
            <person name="Thomas P.J."/>
            <person name="Park M."/>
            <person name="Weingarten R.A."/>
            <person name="Less J."/>
            <person name="Dekker J.P."/>
            <person name="Frank K.M."/>
            <person name="Musser K.A."/>
            <person name="Mcquiston J.R."/>
            <person name="Henderson D.K."/>
            <person name="Lau A.F."/>
            <person name="Palmore T.N."/>
            <person name="Segre J.A."/>
        </authorList>
    </citation>
    <scope>NUCLEOTIDE SEQUENCE [LARGE SCALE GENOMIC DNA]</scope>
    <source>
        <strain evidence="5 6">SK-NIH.Env6_1116</strain>
    </source>
</reference>
<comment type="caution">
    <text evidence="5">The sequence shown here is derived from an EMBL/GenBank/DDBJ whole genome shotgun (WGS) entry which is preliminary data.</text>
</comment>
<evidence type="ECO:0000256" key="2">
    <source>
        <dbReference type="RuleBase" id="RU362097"/>
    </source>
</evidence>
<evidence type="ECO:0000256" key="1">
    <source>
        <dbReference type="ARBA" id="ARBA00007613"/>
    </source>
</evidence>
<accession>A0A430BH23</accession>
<evidence type="ECO:0000256" key="3">
    <source>
        <dbReference type="SAM" id="Coils"/>
    </source>
</evidence>
<dbReference type="Gene3D" id="1.20.1600.10">
    <property type="entry name" value="Outer membrane efflux proteins (OEP)"/>
    <property type="match status" value="1"/>
</dbReference>
<evidence type="ECO:0000256" key="4">
    <source>
        <dbReference type="SAM" id="MobiDB-lite"/>
    </source>
</evidence>
<evidence type="ECO:0000313" key="5">
    <source>
        <dbReference type="EMBL" id="RSU49328.1"/>
    </source>
</evidence>